<dbReference type="RefSeq" id="XP_025362110.1">
    <property type="nucleotide sequence ID" value="XM_025503770.1"/>
</dbReference>
<dbReference type="Gene3D" id="1.20.1540.10">
    <property type="entry name" value="Rhomboid-like"/>
    <property type="match status" value="1"/>
</dbReference>
<comment type="subcellular location">
    <subcellularLocation>
        <location evidence="1">Membrane</location>
        <topology evidence="1">Multi-pass membrane protein</topology>
    </subcellularLocation>
</comment>
<feature type="transmembrane region" description="Helical" evidence="8">
    <location>
        <begin position="35"/>
        <end position="55"/>
    </location>
</feature>
<reference evidence="9 10" key="1">
    <citation type="journal article" date="2018" name="Mol. Biol. Evol.">
        <title>Broad Genomic Sampling Reveals a Smut Pathogenic Ancestry of the Fungal Clade Ustilaginomycotina.</title>
        <authorList>
            <person name="Kijpornyongpan T."/>
            <person name="Mondo S.J."/>
            <person name="Barry K."/>
            <person name="Sandor L."/>
            <person name="Lee J."/>
            <person name="Lipzen A."/>
            <person name="Pangilinan J."/>
            <person name="LaButti K."/>
            <person name="Hainaut M."/>
            <person name="Henrissat B."/>
            <person name="Grigoriev I.V."/>
            <person name="Spatafora J.W."/>
            <person name="Aime M.C."/>
        </authorList>
    </citation>
    <scope>NUCLEOTIDE SEQUENCE [LARGE SCALE GENOMIC DNA]</scope>
    <source>
        <strain evidence="9 10">MCA 5214</strain>
    </source>
</reference>
<dbReference type="GeneID" id="37025593"/>
<organism evidence="9 10">
    <name type="scientific">Jaminaea rosea</name>
    <dbReference type="NCBI Taxonomy" id="1569628"/>
    <lineage>
        <taxon>Eukaryota</taxon>
        <taxon>Fungi</taxon>
        <taxon>Dikarya</taxon>
        <taxon>Basidiomycota</taxon>
        <taxon>Ustilaginomycotina</taxon>
        <taxon>Exobasidiomycetes</taxon>
        <taxon>Microstromatales</taxon>
        <taxon>Microstromatales incertae sedis</taxon>
        <taxon>Jaminaea</taxon>
    </lineage>
</organism>
<name>A0A316URV3_9BASI</name>
<sequence length="322" mass="35731">MSAISRFSDDTRQLVSRNYLWAAEWYLNLPTGKMAVVPIVALNTAIFLSWNLSALRPSWRIFMYRNFTDMHHSWRRPWTVYMASFSHSSLMHFGFNQYAMWSVGAAALALGTQEQIDRSKAAGGQAPKAPPETDLKYQLWAAFLTAAVCGSSVSRVSSKISLVRLMRRALASPQDLALHRKVQENVMGRSLGSSAGVYGLFAAAAVQYGTGPDAGWHRIGFIGLPAEWSLPMGQGFLLLCCFDAICLITGFRFFDHAAHLGGAAAGALWALWIQGKVWIPVREWWAKGEMSQRVTQQGDGRQEALRSVVQDSGREPSEGRRI</sequence>
<dbReference type="GO" id="GO:0016020">
    <property type="term" value="C:membrane"/>
    <property type="evidence" value="ECO:0007669"/>
    <property type="project" value="UniProtKB-SubCell"/>
</dbReference>
<feature type="region of interest" description="Disordered" evidence="7">
    <location>
        <begin position="295"/>
        <end position="322"/>
    </location>
</feature>
<evidence type="ECO:0000313" key="10">
    <source>
        <dbReference type="Proteomes" id="UP000245884"/>
    </source>
</evidence>
<dbReference type="InterPro" id="IPR050925">
    <property type="entry name" value="Rhomboid_protease_S54"/>
</dbReference>
<dbReference type="GO" id="GO:0006465">
    <property type="term" value="P:signal peptide processing"/>
    <property type="evidence" value="ECO:0007669"/>
    <property type="project" value="TreeGrafter"/>
</dbReference>
<accession>A0A316URV3</accession>
<evidence type="ECO:0000256" key="3">
    <source>
        <dbReference type="ARBA" id="ARBA00022692"/>
    </source>
</evidence>
<evidence type="ECO:0000256" key="7">
    <source>
        <dbReference type="SAM" id="MobiDB-lite"/>
    </source>
</evidence>
<evidence type="ECO:0008006" key="11">
    <source>
        <dbReference type="Google" id="ProtNLM"/>
    </source>
</evidence>
<evidence type="ECO:0000313" key="9">
    <source>
        <dbReference type="EMBL" id="PWN27498.1"/>
    </source>
</evidence>
<keyword evidence="3 8" id="KW-0812">Transmembrane</keyword>
<keyword evidence="4" id="KW-0378">Hydrolase</keyword>
<feature type="compositionally biased region" description="Basic and acidic residues" evidence="7">
    <location>
        <begin position="312"/>
        <end position="322"/>
    </location>
</feature>
<protein>
    <recommendedName>
        <fullName evidence="11">Peptidase S54 rhomboid domain-containing protein</fullName>
    </recommendedName>
</protein>
<evidence type="ECO:0000256" key="1">
    <source>
        <dbReference type="ARBA" id="ARBA00004141"/>
    </source>
</evidence>
<gene>
    <name evidence="9" type="ORF">BDZ90DRAFT_180641</name>
</gene>
<evidence type="ECO:0000256" key="2">
    <source>
        <dbReference type="ARBA" id="ARBA00009045"/>
    </source>
</evidence>
<keyword evidence="5 8" id="KW-1133">Transmembrane helix</keyword>
<feature type="transmembrane region" description="Helical" evidence="8">
    <location>
        <begin position="236"/>
        <end position="254"/>
    </location>
</feature>
<dbReference type="GO" id="GO:0004252">
    <property type="term" value="F:serine-type endopeptidase activity"/>
    <property type="evidence" value="ECO:0007669"/>
    <property type="project" value="TreeGrafter"/>
</dbReference>
<comment type="similarity">
    <text evidence="2">Belongs to the peptidase S54 family.</text>
</comment>
<dbReference type="PANTHER" id="PTHR43731:SF14">
    <property type="entry name" value="PRESENILIN-ASSOCIATED RHOMBOID-LIKE PROTEIN, MITOCHONDRIAL"/>
    <property type="match status" value="1"/>
</dbReference>
<evidence type="ECO:0000256" key="4">
    <source>
        <dbReference type="ARBA" id="ARBA00022801"/>
    </source>
</evidence>
<dbReference type="InterPro" id="IPR035952">
    <property type="entry name" value="Rhomboid-like_sf"/>
</dbReference>
<dbReference type="SUPFAM" id="SSF144091">
    <property type="entry name" value="Rhomboid-like"/>
    <property type="match status" value="1"/>
</dbReference>
<dbReference type="STRING" id="1569628.A0A316URV3"/>
<evidence type="ECO:0000256" key="5">
    <source>
        <dbReference type="ARBA" id="ARBA00022989"/>
    </source>
</evidence>
<keyword evidence="6 8" id="KW-0472">Membrane</keyword>
<dbReference type="Proteomes" id="UP000245884">
    <property type="component" value="Unassembled WGS sequence"/>
</dbReference>
<proteinExistence type="inferred from homology"/>
<dbReference type="OrthoDB" id="10260614at2759"/>
<evidence type="ECO:0000256" key="6">
    <source>
        <dbReference type="ARBA" id="ARBA00023136"/>
    </source>
</evidence>
<evidence type="ECO:0000256" key="8">
    <source>
        <dbReference type="SAM" id="Phobius"/>
    </source>
</evidence>
<dbReference type="PANTHER" id="PTHR43731">
    <property type="entry name" value="RHOMBOID PROTEASE"/>
    <property type="match status" value="1"/>
</dbReference>
<dbReference type="EMBL" id="KZ819668">
    <property type="protein sequence ID" value="PWN27498.1"/>
    <property type="molecule type" value="Genomic_DNA"/>
</dbReference>
<dbReference type="AlphaFoldDB" id="A0A316URV3"/>
<keyword evidence="10" id="KW-1185">Reference proteome</keyword>